<feature type="region of interest" description="Disordered" evidence="1">
    <location>
        <begin position="16"/>
        <end position="53"/>
    </location>
</feature>
<accession>A0A3L6SUR7</accession>
<evidence type="ECO:0000313" key="3">
    <source>
        <dbReference type="Proteomes" id="UP000275267"/>
    </source>
</evidence>
<comment type="caution">
    <text evidence="2">The sequence shown here is derived from an EMBL/GenBank/DDBJ whole genome shotgun (WGS) entry which is preliminary data.</text>
</comment>
<dbReference type="AlphaFoldDB" id="A0A3L6SUR7"/>
<protein>
    <submittedName>
        <fullName evidence="2">Uncharacterized protein</fullName>
    </submittedName>
</protein>
<gene>
    <name evidence="2" type="ORF">C2845_PM05G02470</name>
</gene>
<proteinExistence type="predicted"/>
<reference evidence="3" key="1">
    <citation type="journal article" date="2019" name="Nat. Commun.">
        <title>The genome of broomcorn millet.</title>
        <authorList>
            <person name="Zou C."/>
            <person name="Miki D."/>
            <person name="Li D."/>
            <person name="Tang Q."/>
            <person name="Xiao L."/>
            <person name="Rajput S."/>
            <person name="Deng P."/>
            <person name="Jia W."/>
            <person name="Huang R."/>
            <person name="Zhang M."/>
            <person name="Sun Y."/>
            <person name="Hu J."/>
            <person name="Fu X."/>
            <person name="Schnable P.S."/>
            <person name="Li F."/>
            <person name="Zhang H."/>
            <person name="Feng B."/>
            <person name="Zhu X."/>
            <person name="Liu R."/>
            <person name="Schnable J.C."/>
            <person name="Zhu J.-K."/>
            <person name="Zhang H."/>
        </authorList>
    </citation>
    <scope>NUCLEOTIDE SEQUENCE [LARGE SCALE GENOMIC DNA]</scope>
</reference>
<organism evidence="2 3">
    <name type="scientific">Panicum miliaceum</name>
    <name type="common">Proso millet</name>
    <name type="synonym">Broomcorn millet</name>
    <dbReference type="NCBI Taxonomy" id="4540"/>
    <lineage>
        <taxon>Eukaryota</taxon>
        <taxon>Viridiplantae</taxon>
        <taxon>Streptophyta</taxon>
        <taxon>Embryophyta</taxon>
        <taxon>Tracheophyta</taxon>
        <taxon>Spermatophyta</taxon>
        <taxon>Magnoliopsida</taxon>
        <taxon>Liliopsida</taxon>
        <taxon>Poales</taxon>
        <taxon>Poaceae</taxon>
        <taxon>PACMAD clade</taxon>
        <taxon>Panicoideae</taxon>
        <taxon>Panicodae</taxon>
        <taxon>Paniceae</taxon>
        <taxon>Panicinae</taxon>
        <taxon>Panicum</taxon>
        <taxon>Panicum sect. Panicum</taxon>
    </lineage>
</organism>
<keyword evidence="3" id="KW-1185">Reference proteome</keyword>
<evidence type="ECO:0000256" key="1">
    <source>
        <dbReference type="SAM" id="MobiDB-lite"/>
    </source>
</evidence>
<dbReference type="Proteomes" id="UP000275267">
    <property type="component" value="Unassembled WGS sequence"/>
</dbReference>
<evidence type="ECO:0000313" key="2">
    <source>
        <dbReference type="EMBL" id="RLN28192.1"/>
    </source>
</evidence>
<dbReference type="EMBL" id="PQIB02000003">
    <property type="protein sequence ID" value="RLN28192.1"/>
    <property type="molecule type" value="Genomic_DNA"/>
</dbReference>
<name>A0A3L6SUR7_PANMI</name>
<sequence length="82" mass="8788">MGPSLGASISRRYALQWPADRPAGQPGEPPAPASRKIRRARRERPGAGTPRMPSRLASAAILALMCATCTLSARPWTAACYR</sequence>